<evidence type="ECO:0000313" key="11">
    <source>
        <dbReference type="EMBL" id="AEV30232.1"/>
    </source>
</evidence>
<evidence type="ECO:0000256" key="1">
    <source>
        <dbReference type="ARBA" id="ARBA00007039"/>
    </source>
</evidence>
<accession>G8QTJ1</accession>
<dbReference type="EC" id="3.4.21.92" evidence="7"/>
<dbReference type="HOGENOM" id="CLU_058707_4_0_12"/>
<evidence type="ECO:0000256" key="2">
    <source>
        <dbReference type="ARBA" id="ARBA00022490"/>
    </source>
</evidence>
<gene>
    <name evidence="7" type="primary">clpP</name>
    <name evidence="11" type="ordered locus">SpiGrapes_2471</name>
</gene>
<dbReference type="STRING" id="158190.SpiGrapes_2471"/>
<comment type="subunit">
    <text evidence="7">Fourteen ClpP subunits assemble into 2 heptameric rings which stack back to back to give a disk-like structure with a central cavity, resembling the structure of eukaryotic proteasomes.</text>
</comment>
<evidence type="ECO:0000256" key="7">
    <source>
        <dbReference type="HAMAP-Rule" id="MF_00444"/>
    </source>
</evidence>
<dbReference type="CDD" id="cd07017">
    <property type="entry name" value="S14_ClpP_2"/>
    <property type="match status" value="1"/>
</dbReference>
<dbReference type="PROSITE" id="PS00382">
    <property type="entry name" value="CLP_PROTEASE_HIS"/>
    <property type="match status" value="1"/>
</dbReference>
<dbReference type="Pfam" id="PF00574">
    <property type="entry name" value="CLP_protease"/>
    <property type="match status" value="1"/>
</dbReference>
<dbReference type="GO" id="GO:0004252">
    <property type="term" value="F:serine-type endopeptidase activity"/>
    <property type="evidence" value="ECO:0007669"/>
    <property type="project" value="UniProtKB-UniRule"/>
</dbReference>
<dbReference type="InterPro" id="IPR023562">
    <property type="entry name" value="ClpP/TepA"/>
</dbReference>
<feature type="transmembrane region" description="Helical" evidence="10">
    <location>
        <begin position="83"/>
        <end position="102"/>
    </location>
</feature>
<dbReference type="PANTHER" id="PTHR10381:SF70">
    <property type="entry name" value="ATP-DEPENDENT CLP PROTEASE PROTEOLYTIC SUBUNIT"/>
    <property type="match status" value="1"/>
</dbReference>
<evidence type="ECO:0000256" key="9">
    <source>
        <dbReference type="RuleBase" id="RU003567"/>
    </source>
</evidence>
<comment type="function">
    <text evidence="7">Cleaves peptides in various proteins in a process that requires ATP hydrolysis. Has a chymotrypsin-like activity. Plays a major role in the degradation of misfolded proteins.</text>
</comment>
<dbReference type="OrthoDB" id="9802800at2"/>
<keyword evidence="2 7" id="KW-0963">Cytoplasm</keyword>
<evidence type="ECO:0000256" key="6">
    <source>
        <dbReference type="ARBA" id="ARBA00034021"/>
    </source>
</evidence>
<dbReference type="InterPro" id="IPR033135">
    <property type="entry name" value="ClpP_His_AS"/>
</dbReference>
<dbReference type="AlphaFoldDB" id="G8QTJ1"/>
<dbReference type="GO" id="GO:0009368">
    <property type="term" value="C:endopeptidase Clp complex"/>
    <property type="evidence" value="ECO:0007669"/>
    <property type="project" value="TreeGrafter"/>
</dbReference>
<evidence type="ECO:0000256" key="3">
    <source>
        <dbReference type="ARBA" id="ARBA00022670"/>
    </source>
</evidence>
<dbReference type="HAMAP" id="MF_00444">
    <property type="entry name" value="ClpP"/>
    <property type="match status" value="1"/>
</dbReference>
<dbReference type="InterPro" id="IPR001907">
    <property type="entry name" value="ClpP"/>
</dbReference>
<evidence type="ECO:0000256" key="4">
    <source>
        <dbReference type="ARBA" id="ARBA00022801"/>
    </source>
</evidence>
<reference evidence="11 12" key="1">
    <citation type="submission" date="2011-11" db="EMBL/GenBank/DDBJ databases">
        <title>Complete sequence of Spirochaeta sp. grapes.</title>
        <authorList>
            <consortium name="US DOE Joint Genome Institute"/>
            <person name="Lucas S."/>
            <person name="Han J."/>
            <person name="Lapidus A."/>
            <person name="Cheng J.-F."/>
            <person name="Goodwin L."/>
            <person name="Pitluck S."/>
            <person name="Peters L."/>
            <person name="Ovchinnikova G."/>
            <person name="Munk A.C."/>
            <person name="Detter J.C."/>
            <person name="Han C."/>
            <person name="Tapia R."/>
            <person name="Land M."/>
            <person name="Hauser L."/>
            <person name="Kyrpides N."/>
            <person name="Ivanova N."/>
            <person name="Pagani I."/>
            <person name="Ritalahtilisa K."/>
            <person name="Loeffler F."/>
            <person name="Woyke T."/>
        </authorList>
    </citation>
    <scope>NUCLEOTIDE SEQUENCE [LARGE SCALE GENOMIC DNA]</scope>
    <source>
        <strain evidence="12">ATCC BAA-1885 / DSM 22778 / Grapes</strain>
    </source>
</reference>
<name>G8QTJ1_SPHPG</name>
<protein>
    <recommendedName>
        <fullName evidence="7 9">ATP-dependent Clp protease proteolytic subunit</fullName>
        <ecNumber evidence="7">3.4.21.92</ecNumber>
    </recommendedName>
    <alternativeName>
        <fullName evidence="7">Endopeptidase Clp</fullName>
    </alternativeName>
</protein>
<dbReference type="GO" id="GO:0051117">
    <property type="term" value="F:ATPase binding"/>
    <property type="evidence" value="ECO:0007669"/>
    <property type="project" value="TreeGrafter"/>
</dbReference>
<dbReference type="NCBIfam" id="NF011089">
    <property type="entry name" value="PRK14512.1"/>
    <property type="match status" value="1"/>
</dbReference>
<evidence type="ECO:0000256" key="10">
    <source>
        <dbReference type="SAM" id="Phobius"/>
    </source>
</evidence>
<dbReference type="InterPro" id="IPR029045">
    <property type="entry name" value="ClpP/crotonase-like_dom_sf"/>
</dbReference>
<dbReference type="KEGG" id="sgp:SpiGrapes_2471"/>
<comment type="similarity">
    <text evidence="1 7 9">Belongs to the peptidase S14 family.</text>
</comment>
<dbReference type="EMBL" id="CP003155">
    <property type="protein sequence ID" value="AEV30232.1"/>
    <property type="molecule type" value="Genomic_DNA"/>
</dbReference>
<comment type="catalytic activity">
    <reaction evidence="6 7 8">
        <text>Hydrolysis of proteins to small peptides in the presence of ATP and magnesium. alpha-casein is the usual test substrate. In the absence of ATP, only oligopeptides shorter than five residues are hydrolyzed (such as succinyl-Leu-Tyr-|-NHMec, and Leu-Tyr-Leu-|-Tyr-Trp, in which cleavage of the -Tyr-|-Leu- and -Tyr-|-Trp bonds also occurs).</text>
        <dbReference type="EC" id="3.4.21.92"/>
    </reaction>
</comment>
<dbReference type="Proteomes" id="UP000005632">
    <property type="component" value="Chromosome"/>
</dbReference>
<organism evidence="11 12">
    <name type="scientific">Sphaerochaeta pleomorpha (strain ATCC BAA-1885 / DSM 22778 / Grapes)</name>
    <dbReference type="NCBI Taxonomy" id="158190"/>
    <lineage>
        <taxon>Bacteria</taxon>
        <taxon>Pseudomonadati</taxon>
        <taxon>Spirochaetota</taxon>
        <taxon>Spirochaetia</taxon>
        <taxon>Spirochaetales</taxon>
        <taxon>Sphaerochaetaceae</taxon>
        <taxon>Sphaerochaeta</taxon>
    </lineage>
</organism>
<evidence type="ECO:0000256" key="5">
    <source>
        <dbReference type="ARBA" id="ARBA00022825"/>
    </source>
</evidence>
<feature type="active site" evidence="7 8">
    <location>
        <position position="118"/>
    </location>
</feature>
<dbReference type="PRINTS" id="PR00127">
    <property type="entry name" value="CLPPROTEASEP"/>
</dbReference>
<dbReference type="Gene3D" id="3.90.226.10">
    <property type="entry name" value="2-enoyl-CoA Hydratase, Chain A, domain 1"/>
    <property type="match status" value="1"/>
</dbReference>
<keyword evidence="5 7" id="KW-0720">Serine protease</keyword>
<sequence length="191" mass="21017">MPQEEEKKPAIQDPQITDKLLKTRSIMLSGEINKESAEQVIKQLLVLEGESHDPVRIFINSPGGDVDAGYAIFDMVRFVTCPVFMIGMGLVASAAALVLLAVPKECRVALPNSTYLIHQPMSGMKGVATDIEIHARQIEKLRSKLDGLIAQETGNTLERVNADTERDHWLSSEEAMAYGLVSKIVTTRSEL</sequence>
<dbReference type="GO" id="GO:0006515">
    <property type="term" value="P:protein quality control for misfolded or incompletely synthesized proteins"/>
    <property type="evidence" value="ECO:0007669"/>
    <property type="project" value="TreeGrafter"/>
</dbReference>
<keyword evidence="12" id="KW-1185">Reference proteome</keyword>
<dbReference type="SUPFAM" id="SSF52096">
    <property type="entry name" value="ClpP/crotonase"/>
    <property type="match status" value="1"/>
</dbReference>
<dbReference type="PANTHER" id="PTHR10381">
    <property type="entry name" value="ATP-DEPENDENT CLP PROTEASE PROTEOLYTIC SUBUNIT"/>
    <property type="match status" value="1"/>
</dbReference>
<comment type="subcellular location">
    <subcellularLocation>
        <location evidence="7">Cytoplasm</location>
    </subcellularLocation>
</comment>
<dbReference type="eggNOG" id="COG0740">
    <property type="taxonomic scope" value="Bacteria"/>
</dbReference>
<dbReference type="NCBIfam" id="NF009205">
    <property type="entry name" value="PRK12553.1"/>
    <property type="match status" value="1"/>
</dbReference>
<dbReference type="GO" id="GO:0004176">
    <property type="term" value="F:ATP-dependent peptidase activity"/>
    <property type="evidence" value="ECO:0007669"/>
    <property type="project" value="InterPro"/>
</dbReference>
<keyword evidence="10" id="KW-0812">Transmembrane</keyword>
<keyword evidence="3 7" id="KW-0645">Protease</keyword>
<keyword evidence="10" id="KW-0472">Membrane</keyword>
<evidence type="ECO:0000313" key="12">
    <source>
        <dbReference type="Proteomes" id="UP000005632"/>
    </source>
</evidence>
<keyword evidence="10" id="KW-1133">Transmembrane helix</keyword>
<keyword evidence="4 7" id="KW-0378">Hydrolase</keyword>
<dbReference type="GO" id="GO:0005737">
    <property type="term" value="C:cytoplasm"/>
    <property type="evidence" value="ECO:0007669"/>
    <property type="project" value="UniProtKB-SubCell"/>
</dbReference>
<evidence type="ECO:0000256" key="8">
    <source>
        <dbReference type="PROSITE-ProRule" id="PRU10086"/>
    </source>
</evidence>
<proteinExistence type="inferred from homology"/>
<feature type="active site" description="Nucleophile" evidence="7">
    <location>
        <position position="93"/>
    </location>
</feature>
<dbReference type="RefSeq" id="WP_014271072.1">
    <property type="nucleotide sequence ID" value="NC_016633.1"/>
</dbReference>